<organism evidence="12 13">
    <name type="scientific">Frankliniella occidentalis</name>
    <name type="common">Western flower thrips</name>
    <name type="synonym">Euthrips occidentalis</name>
    <dbReference type="NCBI Taxonomy" id="133901"/>
    <lineage>
        <taxon>Eukaryota</taxon>
        <taxon>Metazoa</taxon>
        <taxon>Ecdysozoa</taxon>
        <taxon>Arthropoda</taxon>
        <taxon>Hexapoda</taxon>
        <taxon>Insecta</taxon>
        <taxon>Pterygota</taxon>
        <taxon>Neoptera</taxon>
        <taxon>Paraneoptera</taxon>
        <taxon>Thysanoptera</taxon>
        <taxon>Terebrantia</taxon>
        <taxon>Thripoidea</taxon>
        <taxon>Thripidae</taxon>
        <taxon>Frankliniella</taxon>
    </lineage>
</organism>
<comment type="function">
    <text evidence="11">Mannosyltransferase involved in glycosylphosphatidylinositol-anchor biosynthesis.</text>
</comment>
<dbReference type="OrthoDB" id="10252502at2759"/>
<dbReference type="EC" id="2.4.1.-" evidence="11"/>
<evidence type="ECO:0000256" key="8">
    <source>
        <dbReference type="ARBA" id="ARBA00022824"/>
    </source>
</evidence>
<keyword evidence="9 11" id="KW-1133">Transmembrane helix</keyword>
<dbReference type="Pfam" id="PF04188">
    <property type="entry name" value="Mannosyl_trans2"/>
    <property type="match status" value="1"/>
</dbReference>
<evidence type="ECO:0000256" key="5">
    <source>
        <dbReference type="ARBA" id="ARBA00022676"/>
    </source>
</evidence>
<dbReference type="GO" id="GO:0000009">
    <property type="term" value="F:alpha-1,6-mannosyltransferase activity"/>
    <property type="evidence" value="ECO:0007669"/>
    <property type="project" value="InterPro"/>
</dbReference>
<keyword evidence="6 11" id="KW-0808">Transferase</keyword>
<sequence>MMYTLRQKVVWFAISSRIFVLLAQCVFNAIIPDHDAEDVFRRPILPTKEEKFLDRLVDVLLGGLERWDAQYFLHIAEHGYVYENTLAFFPLFPITVRFLSICLNILTRGLMSYRSLLLITSVSLNTVCFVKAADALFHLSIKVLDNEAWAYKAALLFCINPASIFFSAPYSEAMFVLLSFQGMRHSIDRQYSKLSAIPFGLAAAARSNGVLNVGFIIYCSMKQFISEEWPILSRKRGFKNKLLLPLKIVYSISRLSESCIIALAPFMAYQVYCYVLFCTSQKLYIPEYVLEYGRERNFILPQFSENFTREPDHWCYLPFPLAYSYVQNHYWNVGFLRYYQWKQFPNFILAAPIVFLVLWNSKIYFLQNKKILLNLGLKLGDKTEKSDELHSKMPANMFVFVVHVVFLTIFCMAFVHIQVATRMICSASPVPYWFAGYMLNYRLKSGSSSKTRDPKTLVTSQLKKLQARRSKYGVYKESSLSIELLDNMNSKWQVILLSHTPNSQGKWVLLYFSLYALIGTVLFSNFLPWT</sequence>
<reference evidence="13" key="1">
    <citation type="submission" date="2025-08" db="UniProtKB">
        <authorList>
            <consortium name="RefSeq"/>
        </authorList>
    </citation>
    <scope>IDENTIFICATION</scope>
    <source>
        <tissue evidence="13">Whole organism</tissue>
    </source>
</reference>
<dbReference type="Proteomes" id="UP000504606">
    <property type="component" value="Unplaced"/>
</dbReference>
<dbReference type="GO" id="GO:0004376">
    <property type="term" value="F:GPI mannosyltransferase activity"/>
    <property type="evidence" value="ECO:0007669"/>
    <property type="project" value="InterPro"/>
</dbReference>
<accession>A0A6J1SQS4</accession>
<comment type="similarity">
    <text evidence="3 11">Belongs to the PIGV family.</text>
</comment>
<evidence type="ECO:0000313" key="12">
    <source>
        <dbReference type="Proteomes" id="UP000504606"/>
    </source>
</evidence>
<keyword evidence="8 11" id="KW-0256">Endoplasmic reticulum</keyword>
<dbReference type="GO" id="GO:0005789">
    <property type="term" value="C:endoplasmic reticulum membrane"/>
    <property type="evidence" value="ECO:0007669"/>
    <property type="project" value="UniProtKB-SubCell"/>
</dbReference>
<dbReference type="KEGG" id="foc:113210033"/>
<evidence type="ECO:0000256" key="6">
    <source>
        <dbReference type="ARBA" id="ARBA00022679"/>
    </source>
</evidence>
<dbReference type="RefSeq" id="XP_026283629.1">
    <property type="nucleotide sequence ID" value="XM_026427844.2"/>
</dbReference>
<evidence type="ECO:0000256" key="3">
    <source>
        <dbReference type="ARBA" id="ARBA00008698"/>
    </source>
</evidence>
<name>A0A6J1SQS4_FRAOC</name>
<evidence type="ECO:0000313" key="13">
    <source>
        <dbReference type="RefSeq" id="XP_026283629.1"/>
    </source>
</evidence>
<evidence type="ECO:0000256" key="7">
    <source>
        <dbReference type="ARBA" id="ARBA00022692"/>
    </source>
</evidence>
<keyword evidence="10 11" id="KW-0472">Membrane</keyword>
<dbReference type="GO" id="GO:0031501">
    <property type="term" value="C:mannosyltransferase complex"/>
    <property type="evidence" value="ECO:0007669"/>
    <property type="project" value="TreeGrafter"/>
</dbReference>
<dbReference type="GeneID" id="113210033"/>
<evidence type="ECO:0000256" key="2">
    <source>
        <dbReference type="ARBA" id="ARBA00004687"/>
    </source>
</evidence>
<feature type="transmembrane region" description="Helical" evidence="11">
    <location>
        <begin position="87"/>
        <end position="106"/>
    </location>
</feature>
<evidence type="ECO:0000256" key="9">
    <source>
        <dbReference type="ARBA" id="ARBA00022989"/>
    </source>
</evidence>
<keyword evidence="7 11" id="KW-0812">Transmembrane</keyword>
<feature type="transmembrane region" description="Helical" evidence="11">
    <location>
        <begin position="113"/>
        <end position="133"/>
    </location>
</feature>
<dbReference type="PANTHER" id="PTHR12468:SF2">
    <property type="entry name" value="GPI MANNOSYLTRANSFERASE 2"/>
    <property type="match status" value="1"/>
</dbReference>
<comment type="pathway">
    <text evidence="2 11">Glycolipid biosynthesis; glycosylphosphatidylinositol-anchor biosynthesis.</text>
</comment>
<evidence type="ECO:0000256" key="11">
    <source>
        <dbReference type="RuleBase" id="RU363112"/>
    </source>
</evidence>
<protein>
    <recommendedName>
        <fullName evidence="11">GPI mannosyltransferase 2</fullName>
        <ecNumber evidence="11">2.4.1.-</ecNumber>
    </recommendedName>
</protein>
<gene>
    <name evidence="13" type="primary">LOC113210033</name>
</gene>
<feature type="transmembrane region" description="Helical" evidence="11">
    <location>
        <begin position="9"/>
        <end position="31"/>
    </location>
</feature>
<dbReference type="GO" id="GO:0006506">
    <property type="term" value="P:GPI anchor biosynthetic process"/>
    <property type="evidence" value="ECO:0007669"/>
    <property type="project" value="UniProtKB-UniPathway"/>
</dbReference>
<keyword evidence="4 11" id="KW-0337">GPI-anchor biosynthesis</keyword>
<comment type="caution">
    <text evidence="11">Lacks conserved residue(s) required for the propagation of feature annotation.</text>
</comment>
<proteinExistence type="inferred from homology"/>
<dbReference type="CTD" id="19835383"/>
<keyword evidence="12" id="KW-1185">Reference proteome</keyword>
<feature type="transmembrane region" description="Helical" evidence="11">
    <location>
        <begin position="397"/>
        <end position="417"/>
    </location>
</feature>
<dbReference type="InterPro" id="IPR007315">
    <property type="entry name" value="PIG-V/Gpi18"/>
</dbReference>
<feature type="transmembrane region" description="Helical" evidence="11">
    <location>
        <begin position="508"/>
        <end position="527"/>
    </location>
</feature>
<keyword evidence="5 11" id="KW-0328">Glycosyltransferase</keyword>
<feature type="transmembrane region" description="Helical" evidence="11">
    <location>
        <begin position="153"/>
        <end position="180"/>
    </location>
</feature>
<feature type="transmembrane region" description="Helical" evidence="11">
    <location>
        <begin position="347"/>
        <end position="365"/>
    </location>
</feature>
<evidence type="ECO:0000256" key="1">
    <source>
        <dbReference type="ARBA" id="ARBA00004477"/>
    </source>
</evidence>
<evidence type="ECO:0000256" key="10">
    <source>
        <dbReference type="ARBA" id="ARBA00023136"/>
    </source>
</evidence>
<comment type="subcellular location">
    <subcellularLocation>
        <location evidence="1 11">Endoplasmic reticulum membrane</location>
        <topology evidence="1 11">Multi-pass membrane protein</topology>
    </subcellularLocation>
</comment>
<evidence type="ECO:0000256" key="4">
    <source>
        <dbReference type="ARBA" id="ARBA00022502"/>
    </source>
</evidence>
<dbReference type="PANTHER" id="PTHR12468">
    <property type="entry name" value="GPI MANNOSYLTRANSFERASE 2"/>
    <property type="match status" value="1"/>
</dbReference>
<dbReference type="UniPathway" id="UPA00196"/>
<dbReference type="AlphaFoldDB" id="A0A6J1SQS4"/>